<proteinExistence type="predicted"/>
<sequence length="163" mass="18247">MASSSGKNVHFVGSICLPDTPTVYRTLNATFPTQLKRIPDAIEPAYQEAVEPVYAKALLKAVRRIQDEIPAEDLAIQWDVAVEFAFLEGIVLHPPHWIMALKDSIVNRVLELADAIDPSVELGFHFCYGDLGHQHFTQPKDMSLLVDIANRVLTGTRRRRSVN</sequence>
<dbReference type="Proteomes" id="UP000297910">
    <property type="component" value="Unassembled WGS sequence"/>
</dbReference>
<comment type="caution">
    <text evidence="1">The sequence shown here is derived from an EMBL/GenBank/DDBJ whole genome shotgun (WGS) entry which is preliminary data.</text>
</comment>
<dbReference type="AlphaFoldDB" id="A0A4Z1G0Y0"/>
<name>A0A4Z1G0Y0_9HELO</name>
<evidence type="ECO:0000313" key="1">
    <source>
        <dbReference type="EMBL" id="TGO27757.1"/>
    </source>
</evidence>
<reference evidence="1 2" key="1">
    <citation type="submission" date="2017-12" db="EMBL/GenBank/DDBJ databases">
        <title>Comparative genomics of Botrytis spp.</title>
        <authorList>
            <person name="Valero-Jimenez C.A."/>
            <person name="Tapia P."/>
            <person name="Veloso J."/>
            <person name="Silva-Moreno E."/>
            <person name="Staats M."/>
            <person name="Valdes J.H."/>
            <person name="Van Kan J.A.L."/>
        </authorList>
    </citation>
    <scope>NUCLEOTIDE SEQUENCE [LARGE SCALE GENOMIC DNA]</scope>
    <source>
        <strain evidence="1 2">Bp0003</strain>
    </source>
</reference>
<gene>
    <name evidence="1" type="ORF">BPAE_0037g00410</name>
</gene>
<organism evidence="1 2">
    <name type="scientific">Botrytis paeoniae</name>
    <dbReference type="NCBI Taxonomy" id="278948"/>
    <lineage>
        <taxon>Eukaryota</taxon>
        <taxon>Fungi</taxon>
        <taxon>Dikarya</taxon>
        <taxon>Ascomycota</taxon>
        <taxon>Pezizomycotina</taxon>
        <taxon>Leotiomycetes</taxon>
        <taxon>Helotiales</taxon>
        <taxon>Sclerotiniaceae</taxon>
        <taxon>Botrytis</taxon>
    </lineage>
</organism>
<protein>
    <submittedName>
        <fullName evidence="1">Uncharacterized protein</fullName>
    </submittedName>
</protein>
<evidence type="ECO:0000313" key="2">
    <source>
        <dbReference type="Proteomes" id="UP000297910"/>
    </source>
</evidence>
<accession>A0A4Z1G0Y0</accession>
<keyword evidence="2" id="KW-1185">Reference proteome</keyword>
<dbReference type="EMBL" id="PQXI01000037">
    <property type="protein sequence ID" value="TGO27757.1"/>
    <property type="molecule type" value="Genomic_DNA"/>
</dbReference>